<keyword evidence="1" id="KW-0732">Signal</keyword>
<evidence type="ECO:0000313" key="3">
    <source>
        <dbReference type="EMBL" id="OTF84503.1"/>
    </source>
</evidence>
<dbReference type="Gramene" id="mRNA:HanXRQr2_Chr01g0011881">
    <property type="protein sequence ID" value="CDS:HanXRQr2_Chr01g0011881.1"/>
    <property type="gene ID" value="HanXRQr2_Chr01g0011881"/>
</dbReference>
<evidence type="ECO:0000256" key="1">
    <source>
        <dbReference type="SAM" id="SignalP"/>
    </source>
</evidence>
<feature type="signal peptide" evidence="1">
    <location>
        <begin position="1"/>
        <end position="29"/>
    </location>
</feature>
<feature type="chain" id="PRO_5012983085" evidence="1">
    <location>
        <begin position="30"/>
        <end position="64"/>
    </location>
</feature>
<keyword evidence="4" id="KW-1185">Reference proteome</keyword>
<proteinExistence type="predicted"/>
<dbReference type="InParanoid" id="A0A1Y3BXI0"/>
<organism evidence="3">
    <name type="scientific">Helianthus annuus</name>
    <name type="common">Common sunflower</name>
    <dbReference type="NCBI Taxonomy" id="4232"/>
    <lineage>
        <taxon>Eukaryota</taxon>
        <taxon>Viridiplantae</taxon>
        <taxon>Streptophyta</taxon>
        <taxon>Embryophyta</taxon>
        <taxon>Tracheophyta</taxon>
        <taxon>Spermatophyta</taxon>
        <taxon>Magnoliopsida</taxon>
        <taxon>eudicotyledons</taxon>
        <taxon>Gunneridae</taxon>
        <taxon>Pentapetalae</taxon>
        <taxon>asterids</taxon>
        <taxon>campanulids</taxon>
        <taxon>Asterales</taxon>
        <taxon>Asteraceae</taxon>
        <taxon>Asteroideae</taxon>
        <taxon>Heliantheae alliance</taxon>
        <taxon>Heliantheae</taxon>
        <taxon>Helianthus</taxon>
    </lineage>
</organism>
<reference evidence="2" key="1">
    <citation type="journal article" date="2017" name="Nature">
        <title>The sunflower genome provides insights into oil metabolism, flowering and Asterid evolution.</title>
        <authorList>
            <person name="Badouin H."/>
            <person name="Gouzy J."/>
            <person name="Grassa C.J."/>
            <person name="Murat F."/>
            <person name="Staton S.E."/>
            <person name="Cottret L."/>
            <person name="Lelandais-Briere C."/>
            <person name="Owens G.L."/>
            <person name="Carrere S."/>
            <person name="Mayjonade B."/>
            <person name="Legrand L."/>
            <person name="Gill N."/>
            <person name="Kane N.C."/>
            <person name="Bowers J.E."/>
            <person name="Hubner S."/>
            <person name="Bellec A."/>
            <person name="Berard A."/>
            <person name="Berges H."/>
            <person name="Blanchet N."/>
            <person name="Boniface M.C."/>
            <person name="Brunel D."/>
            <person name="Catrice O."/>
            <person name="Chaidir N."/>
            <person name="Claudel C."/>
            <person name="Donnadieu C."/>
            <person name="Faraut T."/>
            <person name="Fievet G."/>
            <person name="Helmstetter N."/>
            <person name="King M."/>
            <person name="Knapp S.J."/>
            <person name="Lai Z."/>
            <person name="Le Paslier M.C."/>
            <person name="Lippi Y."/>
            <person name="Lorenzon L."/>
            <person name="Mandel J.R."/>
            <person name="Marage G."/>
            <person name="Marchand G."/>
            <person name="Marquand E."/>
            <person name="Bret-Mestries E."/>
            <person name="Morien E."/>
            <person name="Nambeesan S."/>
            <person name="Nguyen T."/>
            <person name="Pegot-Espagnet P."/>
            <person name="Pouilly N."/>
            <person name="Raftis F."/>
            <person name="Sallet E."/>
            <person name="Schiex T."/>
            <person name="Thomas J."/>
            <person name="Vandecasteele C."/>
            <person name="Vares D."/>
            <person name="Vear F."/>
            <person name="Vautrin S."/>
            <person name="Crespi M."/>
            <person name="Mangin B."/>
            <person name="Burke J.M."/>
            <person name="Salse J."/>
            <person name="Munos S."/>
            <person name="Vincourt P."/>
            <person name="Rieseberg L.H."/>
            <person name="Langlade N.B."/>
        </authorList>
    </citation>
    <scope>NUCLEOTIDE SEQUENCE</scope>
    <source>
        <tissue evidence="2">Leaves</tissue>
    </source>
</reference>
<name>A0A1Y3BXI0_HELAN</name>
<evidence type="ECO:0000313" key="4">
    <source>
        <dbReference type="Proteomes" id="UP000215914"/>
    </source>
</evidence>
<dbReference type="Proteomes" id="UP000215914">
    <property type="component" value="Unassembled WGS sequence"/>
</dbReference>
<dbReference type="EMBL" id="KZ113664">
    <property type="protein sequence ID" value="OTF84503.1"/>
    <property type="molecule type" value="Genomic_DNA"/>
</dbReference>
<reference evidence="3" key="2">
    <citation type="submission" date="2017-02" db="EMBL/GenBank/DDBJ databases">
        <title>Sunflower complete genome.</title>
        <authorList>
            <person name="Langlade N."/>
            <person name="Munos S."/>
        </authorList>
    </citation>
    <scope>NUCLEOTIDE SEQUENCE [LARGE SCALE GENOMIC DNA]</scope>
    <source>
        <tissue evidence="3">Leaves</tissue>
    </source>
</reference>
<evidence type="ECO:0000313" key="2">
    <source>
        <dbReference type="EMBL" id="KAF5821267.1"/>
    </source>
</evidence>
<sequence>MGVNIFAKHATFVILILMIQLFCSQLARSPNFQSISSTVTSKFDLCVPIKTRLQSSCCLRTTGV</sequence>
<dbReference type="AlphaFoldDB" id="A0A1Y3BXI0"/>
<protein>
    <submittedName>
        <fullName evidence="3">Uncharacterized protein</fullName>
    </submittedName>
</protein>
<accession>A0A1Y3BXI0</accession>
<gene>
    <name evidence="3" type="ORF">HannXRQ_Chr00c0343g0573841</name>
    <name evidence="2" type="ORF">HanXRQr2_Chr01g0011881</name>
</gene>
<dbReference type="EMBL" id="MNCJ02000316">
    <property type="protein sequence ID" value="KAF5821267.1"/>
    <property type="molecule type" value="Genomic_DNA"/>
</dbReference>
<reference evidence="2" key="3">
    <citation type="submission" date="2020-06" db="EMBL/GenBank/DDBJ databases">
        <title>Helianthus annuus Genome sequencing and assembly Release 2.</title>
        <authorList>
            <person name="Gouzy J."/>
            <person name="Langlade N."/>
            <person name="Munos S."/>
        </authorList>
    </citation>
    <scope>NUCLEOTIDE SEQUENCE</scope>
    <source>
        <tissue evidence="2">Leaves</tissue>
    </source>
</reference>